<feature type="domain" description="Peptidase M16 C-terminal" evidence="2">
    <location>
        <begin position="164"/>
        <end position="285"/>
    </location>
</feature>
<protein>
    <recommendedName>
        <fullName evidence="4">Peptidase M16 C-terminal domain-containing protein</fullName>
    </recommendedName>
</protein>
<dbReference type="Pfam" id="PF05193">
    <property type="entry name" value="Peptidase_M16_C"/>
    <property type="match status" value="1"/>
</dbReference>
<organism evidence="3">
    <name type="scientific">marine metagenome</name>
    <dbReference type="NCBI Taxonomy" id="408172"/>
    <lineage>
        <taxon>unclassified sequences</taxon>
        <taxon>metagenomes</taxon>
        <taxon>ecological metagenomes</taxon>
    </lineage>
</organism>
<feature type="domain" description="Peptidase M16 N-terminal" evidence="1">
    <location>
        <begin position="20"/>
        <end position="150"/>
    </location>
</feature>
<accession>A0A382GRA6</accession>
<evidence type="ECO:0000259" key="1">
    <source>
        <dbReference type="Pfam" id="PF00675"/>
    </source>
</evidence>
<dbReference type="InterPro" id="IPR007863">
    <property type="entry name" value="Peptidase_M16_C"/>
</dbReference>
<dbReference type="AlphaFoldDB" id="A0A382GRA6"/>
<evidence type="ECO:0008006" key="4">
    <source>
        <dbReference type="Google" id="ProtNLM"/>
    </source>
</evidence>
<feature type="non-terminal residue" evidence="3">
    <location>
        <position position="286"/>
    </location>
</feature>
<dbReference type="Gene3D" id="3.30.830.10">
    <property type="entry name" value="Metalloenzyme, LuxS/M16 peptidase-like"/>
    <property type="match status" value="2"/>
</dbReference>
<dbReference type="InterPro" id="IPR011765">
    <property type="entry name" value="Pept_M16_N"/>
</dbReference>
<dbReference type="SUPFAM" id="SSF63411">
    <property type="entry name" value="LuxS/MPP-like metallohydrolase"/>
    <property type="match status" value="2"/>
</dbReference>
<dbReference type="GO" id="GO:0046872">
    <property type="term" value="F:metal ion binding"/>
    <property type="evidence" value="ECO:0007669"/>
    <property type="project" value="InterPro"/>
</dbReference>
<gene>
    <name evidence="3" type="ORF">METZ01_LOCUS230514</name>
</gene>
<reference evidence="3" key="1">
    <citation type="submission" date="2018-05" db="EMBL/GenBank/DDBJ databases">
        <authorList>
            <person name="Lanie J.A."/>
            <person name="Ng W.-L."/>
            <person name="Kazmierczak K.M."/>
            <person name="Andrzejewski T.M."/>
            <person name="Davidsen T.M."/>
            <person name="Wayne K.J."/>
            <person name="Tettelin H."/>
            <person name="Glass J.I."/>
            <person name="Rusch D."/>
            <person name="Podicherti R."/>
            <person name="Tsui H.-C.T."/>
            <person name="Winkler M.E."/>
        </authorList>
    </citation>
    <scope>NUCLEOTIDE SEQUENCE</scope>
</reference>
<sequence>VKHTLANGLTMWAVEHGAMPVVSACLLLPCGSASDPENHGGLGSLTADLLDEGSGSRSALEVQEALRQIGARFNRHVTADATQLRMTSLSRFTGQALTLLAELGTCPTFDEEQFTRVKQLRLDQLVQLRDVPSANANRIMVEALYGDHPYGHNPSGTEASLQTLTRDHVVGFHREFYHPEKATLILVGAMPAEQLLDQAATAFQMWGATSETRTTDLDPRYEAHSEGTQRERLLVMNRPGAAQSELRIGHRGVSRDTPDYHALRVLNTILGGQFVSRLNLNLREDK</sequence>
<feature type="non-terminal residue" evidence="3">
    <location>
        <position position="1"/>
    </location>
</feature>
<proteinExistence type="predicted"/>
<dbReference type="InterPro" id="IPR011249">
    <property type="entry name" value="Metalloenz_LuxS/M16"/>
</dbReference>
<dbReference type="EMBL" id="UINC01056982">
    <property type="protein sequence ID" value="SVB77660.1"/>
    <property type="molecule type" value="Genomic_DNA"/>
</dbReference>
<evidence type="ECO:0000259" key="2">
    <source>
        <dbReference type="Pfam" id="PF05193"/>
    </source>
</evidence>
<dbReference type="PANTHER" id="PTHR11851">
    <property type="entry name" value="METALLOPROTEASE"/>
    <property type="match status" value="1"/>
</dbReference>
<name>A0A382GRA6_9ZZZZ</name>
<dbReference type="InterPro" id="IPR050361">
    <property type="entry name" value="MPP/UQCRC_Complex"/>
</dbReference>
<dbReference type="Pfam" id="PF00675">
    <property type="entry name" value="Peptidase_M16"/>
    <property type="match status" value="1"/>
</dbReference>
<dbReference type="PANTHER" id="PTHR11851:SF224">
    <property type="entry name" value="PROCESSING PROTEASE"/>
    <property type="match status" value="1"/>
</dbReference>
<evidence type="ECO:0000313" key="3">
    <source>
        <dbReference type="EMBL" id="SVB77660.1"/>
    </source>
</evidence>